<dbReference type="SMART" id="SM00220">
    <property type="entry name" value="S_TKc"/>
    <property type="match status" value="1"/>
</dbReference>
<gene>
    <name evidence="10" type="ORF">V1264_013210</name>
</gene>
<keyword evidence="11" id="KW-1185">Reference proteome</keyword>
<reference evidence="10 11" key="1">
    <citation type="submission" date="2024-02" db="EMBL/GenBank/DDBJ databases">
        <title>Chromosome-scale genome assembly of the rough periwinkle Littorina saxatilis.</title>
        <authorList>
            <person name="De Jode A."/>
            <person name="Faria R."/>
            <person name="Formenti G."/>
            <person name="Sims Y."/>
            <person name="Smith T.P."/>
            <person name="Tracey A."/>
            <person name="Wood J.M.D."/>
            <person name="Zagrodzka Z.B."/>
            <person name="Johannesson K."/>
            <person name="Butlin R.K."/>
            <person name="Leder E.H."/>
        </authorList>
    </citation>
    <scope>NUCLEOTIDE SEQUENCE [LARGE SCALE GENOMIC DNA]</scope>
    <source>
        <strain evidence="10">Snail1</strain>
        <tissue evidence="10">Muscle</tissue>
    </source>
</reference>
<dbReference type="EMBL" id="JBAMIC010000003">
    <property type="protein sequence ID" value="KAK7109106.1"/>
    <property type="molecule type" value="Genomic_DNA"/>
</dbReference>
<dbReference type="InterPro" id="IPR008271">
    <property type="entry name" value="Ser/Thr_kinase_AS"/>
</dbReference>
<accession>A0AAN9BMN9</accession>
<protein>
    <recommendedName>
        <fullName evidence="1">non-specific serine/threonine protein kinase</fullName>
        <ecNumber evidence="1">2.7.11.1</ecNumber>
    </recommendedName>
</protein>
<keyword evidence="5" id="KW-0418">Kinase</keyword>
<evidence type="ECO:0000256" key="8">
    <source>
        <dbReference type="ARBA" id="ARBA00048679"/>
    </source>
</evidence>
<keyword evidence="3" id="KW-0808">Transferase</keyword>
<dbReference type="PIRSF" id="PIRSF000654">
    <property type="entry name" value="Integrin-linked_kinase"/>
    <property type="match status" value="1"/>
</dbReference>
<dbReference type="PANTHER" id="PTHR45998">
    <property type="entry name" value="SERINE/THREONINE-PROTEIN KINASE 16"/>
    <property type="match status" value="1"/>
</dbReference>
<keyword evidence="2" id="KW-0723">Serine/threonine-protein kinase</keyword>
<evidence type="ECO:0000256" key="5">
    <source>
        <dbReference type="ARBA" id="ARBA00022777"/>
    </source>
</evidence>
<evidence type="ECO:0000256" key="6">
    <source>
        <dbReference type="ARBA" id="ARBA00022840"/>
    </source>
</evidence>
<keyword evidence="4" id="KW-0547">Nucleotide-binding</keyword>
<name>A0AAN9BMN9_9CAEN</name>
<dbReference type="GO" id="GO:0005524">
    <property type="term" value="F:ATP binding"/>
    <property type="evidence" value="ECO:0007669"/>
    <property type="project" value="UniProtKB-KW"/>
</dbReference>
<dbReference type="Proteomes" id="UP001374579">
    <property type="component" value="Unassembled WGS sequence"/>
</dbReference>
<dbReference type="PANTHER" id="PTHR45998:SF2">
    <property type="entry name" value="SERINE_THREONINE-PROTEIN KINASE 16"/>
    <property type="match status" value="1"/>
</dbReference>
<dbReference type="SUPFAM" id="SSF56112">
    <property type="entry name" value="Protein kinase-like (PK-like)"/>
    <property type="match status" value="1"/>
</dbReference>
<evidence type="ECO:0000313" key="10">
    <source>
        <dbReference type="EMBL" id="KAK7109106.1"/>
    </source>
</evidence>
<proteinExistence type="predicted"/>
<evidence type="ECO:0000256" key="1">
    <source>
        <dbReference type="ARBA" id="ARBA00012513"/>
    </source>
</evidence>
<dbReference type="InterPro" id="IPR011009">
    <property type="entry name" value="Kinase-like_dom_sf"/>
</dbReference>
<keyword evidence="6" id="KW-0067">ATP-binding</keyword>
<comment type="catalytic activity">
    <reaction evidence="7">
        <text>L-threonyl-[protein] + ATP = O-phospho-L-threonyl-[protein] + ADP + H(+)</text>
        <dbReference type="Rhea" id="RHEA:46608"/>
        <dbReference type="Rhea" id="RHEA-COMP:11060"/>
        <dbReference type="Rhea" id="RHEA-COMP:11605"/>
        <dbReference type="ChEBI" id="CHEBI:15378"/>
        <dbReference type="ChEBI" id="CHEBI:30013"/>
        <dbReference type="ChEBI" id="CHEBI:30616"/>
        <dbReference type="ChEBI" id="CHEBI:61977"/>
        <dbReference type="ChEBI" id="CHEBI:456216"/>
        <dbReference type="EC" id="2.7.11.1"/>
    </reaction>
</comment>
<dbReference type="PROSITE" id="PS50011">
    <property type="entry name" value="PROTEIN_KINASE_DOM"/>
    <property type="match status" value="1"/>
</dbReference>
<dbReference type="GO" id="GO:0005794">
    <property type="term" value="C:Golgi apparatus"/>
    <property type="evidence" value="ECO:0007669"/>
    <property type="project" value="TreeGrafter"/>
</dbReference>
<feature type="domain" description="Protein kinase" evidence="9">
    <location>
        <begin position="17"/>
        <end position="300"/>
    </location>
</feature>
<dbReference type="EC" id="2.7.11.1" evidence="1"/>
<evidence type="ECO:0000256" key="4">
    <source>
        <dbReference type="ARBA" id="ARBA00022741"/>
    </source>
</evidence>
<evidence type="ECO:0000256" key="7">
    <source>
        <dbReference type="ARBA" id="ARBA00047899"/>
    </source>
</evidence>
<evidence type="ECO:0000313" key="11">
    <source>
        <dbReference type="Proteomes" id="UP001374579"/>
    </source>
</evidence>
<dbReference type="GO" id="GO:0004674">
    <property type="term" value="F:protein serine/threonine kinase activity"/>
    <property type="evidence" value="ECO:0007669"/>
    <property type="project" value="UniProtKB-KW"/>
</dbReference>
<comment type="catalytic activity">
    <reaction evidence="8">
        <text>L-seryl-[protein] + ATP = O-phospho-L-seryl-[protein] + ADP + H(+)</text>
        <dbReference type="Rhea" id="RHEA:17989"/>
        <dbReference type="Rhea" id="RHEA-COMP:9863"/>
        <dbReference type="Rhea" id="RHEA-COMP:11604"/>
        <dbReference type="ChEBI" id="CHEBI:15378"/>
        <dbReference type="ChEBI" id="CHEBI:29999"/>
        <dbReference type="ChEBI" id="CHEBI:30616"/>
        <dbReference type="ChEBI" id="CHEBI:83421"/>
        <dbReference type="ChEBI" id="CHEBI:456216"/>
        <dbReference type="EC" id="2.7.11.1"/>
    </reaction>
</comment>
<dbReference type="PROSITE" id="PS00108">
    <property type="entry name" value="PROTEIN_KINASE_ST"/>
    <property type="match status" value="1"/>
</dbReference>
<sequence length="308" mass="34455">MGCMCGKEAIAVGDKRYYIRSRLGEGGFSYVDLVEETTTHKVYALKRLTCHSKEEEQVALQEVEVMKNLRHPNLVPLVAHSVLKVGHHSKTLDIVSEVFIIMPLYSRGSIQDKIESLSKRSEKMAESEIWRIFLGMCQGVSSMHNHDPPYAHRDIKPGNVMLAEDGTPVVMDLGSATKARVLPKNLREATTLQDTAAERCSMLFRAPELFTVQTNVSIDERSDIWSLGCTLYAMAYLEAPFERVYQTGGSIALAAMSGKLDFPEGAGYSTSLQDMISCLMTVEQSERPFINQVIQRVETFQHSAENRV</sequence>
<dbReference type="Gene3D" id="1.10.510.10">
    <property type="entry name" value="Transferase(Phosphotransferase) domain 1"/>
    <property type="match status" value="1"/>
</dbReference>
<comment type="caution">
    <text evidence="10">The sequence shown here is derived from an EMBL/GenBank/DDBJ whole genome shotgun (WGS) entry which is preliminary data.</text>
</comment>
<evidence type="ECO:0000256" key="2">
    <source>
        <dbReference type="ARBA" id="ARBA00022527"/>
    </source>
</evidence>
<dbReference type="CDD" id="cd13986">
    <property type="entry name" value="STKc_16"/>
    <property type="match status" value="1"/>
</dbReference>
<dbReference type="Pfam" id="PF00069">
    <property type="entry name" value="Pkinase"/>
    <property type="match status" value="1"/>
</dbReference>
<dbReference type="InterPro" id="IPR000719">
    <property type="entry name" value="Prot_kinase_dom"/>
</dbReference>
<organism evidence="10 11">
    <name type="scientific">Littorina saxatilis</name>
    <dbReference type="NCBI Taxonomy" id="31220"/>
    <lineage>
        <taxon>Eukaryota</taxon>
        <taxon>Metazoa</taxon>
        <taxon>Spiralia</taxon>
        <taxon>Lophotrochozoa</taxon>
        <taxon>Mollusca</taxon>
        <taxon>Gastropoda</taxon>
        <taxon>Caenogastropoda</taxon>
        <taxon>Littorinimorpha</taxon>
        <taxon>Littorinoidea</taxon>
        <taxon>Littorinidae</taxon>
        <taxon>Littorina</taxon>
    </lineage>
</organism>
<dbReference type="AlphaFoldDB" id="A0AAN9BMN9"/>
<evidence type="ECO:0000256" key="3">
    <source>
        <dbReference type="ARBA" id="ARBA00022679"/>
    </source>
</evidence>
<dbReference type="InterPro" id="IPR052239">
    <property type="entry name" value="Ser/Thr-specific_kinases"/>
</dbReference>
<evidence type="ECO:0000259" key="9">
    <source>
        <dbReference type="PROSITE" id="PS50011"/>
    </source>
</evidence>